<evidence type="ECO:0000313" key="7">
    <source>
        <dbReference type="Proteomes" id="UP000549765"/>
    </source>
</evidence>
<dbReference type="InterPro" id="IPR038729">
    <property type="entry name" value="Rad50/SbcC_AAA"/>
</dbReference>
<comment type="caution">
    <text evidence="6">The sequence shown here is derived from an EMBL/GenBank/DDBJ whole genome shotgun (WGS) entry which is preliminary data.</text>
</comment>
<proteinExistence type="inferred from homology"/>
<reference evidence="6 7" key="1">
    <citation type="submission" date="2020-04" db="EMBL/GenBank/DDBJ databases">
        <title>MicrobeNet Type strains.</title>
        <authorList>
            <person name="Nicholson A.C."/>
        </authorList>
    </citation>
    <scope>NUCLEOTIDE SEQUENCE [LARGE SCALE GENOMIC DNA]</scope>
    <source>
        <strain evidence="6 7">CCUG 61472</strain>
    </source>
</reference>
<evidence type="ECO:0000313" key="6">
    <source>
        <dbReference type="EMBL" id="NKZ24042.1"/>
    </source>
</evidence>
<dbReference type="Pfam" id="PF13558">
    <property type="entry name" value="SbcC_Walker_B"/>
    <property type="match status" value="1"/>
</dbReference>
<name>A0A7X6N3F6_9LACO</name>
<protein>
    <recommendedName>
        <fullName evidence="3">Nuclease SbcCD subunit C</fullName>
    </recommendedName>
</protein>
<dbReference type="EMBL" id="JAAXPN010000003">
    <property type="protein sequence ID" value="NKZ24042.1"/>
    <property type="molecule type" value="Genomic_DNA"/>
</dbReference>
<feature type="coiled-coil region" evidence="4">
    <location>
        <begin position="636"/>
        <end position="670"/>
    </location>
</feature>
<organism evidence="6 7">
    <name type="scientific">Periweissella fabalis</name>
    <dbReference type="NCBI Taxonomy" id="1070421"/>
    <lineage>
        <taxon>Bacteria</taxon>
        <taxon>Bacillati</taxon>
        <taxon>Bacillota</taxon>
        <taxon>Bacilli</taxon>
        <taxon>Lactobacillales</taxon>
        <taxon>Lactobacillaceae</taxon>
        <taxon>Periweissella</taxon>
    </lineage>
</organism>
<keyword evidence="4" id="KW-0175">Coiled coil</keyword>
<feature type="domain" description="Rad50/SbcC-type AAA" evidence="5">
    <location>
        <begin position="5"/>
        <end position="218"/>
    </location>
</feature>
<evidence type="ECO:0000259" key="5">
    <source>
        <dbReference type="Pfam" id="PF13476"/>
    </source>
</evidence>
<dbReference type="PANTHER" id="PTHR32114">
    <property type="entry name" value="ABC TRANSPORTER ABCH.3"/>
    <property type="match status" value="1"/>
</dbReference>
<dbReference type="Proteomes" id="UP000549765">
    <property type="component" value="Unassembled WGS sequence"/>
</dbReference>
<keyword evidence="7" id="KW-1185">Reference proteome</keyword>
<dbReference type="SUPFAM" id="SSF52540">
    <property type="entry name" value="P-loop containing nucleoside triphosphate hydrolases"/>
    <property type="match status" value="1"/>
</dbReference>
<dbReference type="RefSeq" id="WP_168721840.1">
    <property type="nucleotide sequence ID" value="NZ_JAAXPN010000003.1"/>
</dbReference>
<dbReference type="Gene3D" id="3.40.50.300">
    <property type="entry name" value="P-loop containing nucleotide triphosphate hydrolases"/>
    <property type="match status" value="2"/>
</dbReference>
<dbReference type="PANTHER" id="PTHR32114:SF2">
    <property type="entry name" value="ABC TRANSPORTER ABCH.3"/>
    <property type="match status" value="1"/>
</dbReference>
<comment type="subunit">
    <text evidence="2">Heterodimer of SbcC and SbcD.</text>
</comment>
<dbReference type="Pfam" id="PF13476">
    <property type="entry name" value="AAA_23"/>
    <property type="match status" value="1"/>
</dbReference>
<sequence length="1059" mass="117112">MRPIKVEMNYFGPYAHGVVDFDRFTASPLFLISGQTGAGKTTIFDAMTYALFGEGSGSRKPEDMRSDFATLNDTTSVRFWFEQQGTTYLVTRTPAQERAAKRGSGTTMGLASCAVSEYDMRTEQEQGTSYTKKKDVDEFIKDLISLTADQFRQIILLPQAQFQKFLTADSGDKEKVLRDLFGTKLFLDFSEQLKMQASELGKQQEAQTTQINNLFEQVKWTEDEALAFQAARTLAEKQACLATKVNDQQAANMQAQLQLTTLDEQLTVKTQALTAGELLQKDFARLAALMQEQTELSAQSQLMAANQAEVRKLQWVNQQAPLMDQYQQLSQALPNLATQVTTMAANVATLTAENAQLTVTANELAQVQPMIDEAIITQGKITNYLIPLAERKLRLSANMDAADANARMVQAKISTQNKQIKTTESQLATQNTELTHDPDFTAASTQLVTLQADIKQANNVAEKLAEGQQSLAQVAEQKATIEVQSAKLTTVIAAANQAVDQQRQRRQSLMIAQLQNELTDGQACIVCGALEHPAVTKMAHQQVTDAEIRAAIDELEAQQTALAENTAQAQVLAEKLMELTTSQQAKQAQVTTLTIELGELNTALGELVQREFTVAGPAEFNFSAWQQVVALIQTDLNKQQAHHKALQANIDTLNDQLKNDRQQLAKLQTKEAQYIGIRKTNAAELADISTEVCDLATVKEYQTELSAITTKIDLHQTKVTKLQAQQQQQQIALADAKAKHTSLQAQQTSVATELTAVTKQLTAALATKTTVSTLDELEALIAQERRENRQEILTKILAAYETNQKRVVTEIKMLKTTLKDKQQPDLTAIKATIEGLKVQQQAAQTIQTEVYAQVMQLEQTQDAITKIVTAIGKQADVLNQLTQLAAAVNGKNDRRLTLERYVLQSYLIEVLEYANEYYFADLTNGRYQFDINQATGSYATKTGLEINIYDNDADEFRSVDTLSGGETFLASLAIALSLAEVIQNKAGGIRIDALFIDEGFGSLDEETLEKAMEALNKLERSGRIIGIISHVESMKQEIQQQLKVVKRGDGQSELKYQLA</sequence>
<evidence type="ECO:0000256" key="2">
    <source>
        <dbReference type="ARBA" id="ARBA00011322"/>
    </source>
</evidence>
<dbReference type="InterPro" id="IPR027417">
    <property type="entry name" value="P-loop_NTPase"/>
</dbReference>
<dbReference type="AlphaFoldDB" id="A0A7X6N3F6"/>
<evidence type="ECO:0000256" key="1">
    <source>
        <dbReference type="ARBA" id="ARBA00006930"/>
    </source>
</evidence>
<evidence type="ECO:0000256" key="3">
    <source>
        <dbReference type="ARBA" id="ARBA00013368"/>
    </source>
</evidence>
<accession>A0A7X6N3F6</accession>
<comment type="similarity">
    <text evidence="1">Belongs to the SMC family. SbcC subfamily.</text>
</comment>
<gene>
    <name evidence="6" type="ORF">HF964_04355</name>
</gene>
<evidence type="ECO:0000256" key="4">
    <source>
        <dbReference type="SAM" id="Coils"/>
    </source>
</evidence>